<sequence>MEVLVTNQMYLHQVALALAAERRQNPGDDLFSALVHAEIEGARLTDLMKALTDNPDQRAWLLAGFDERIGTAVDEFIRWATPVMTFRRTAATDCELGGAQISAGEKVVMFYSSANWDSAVFTDPHRLDLGRHPHPHVGFGGADDISASARTSPERSCEPSSGSCCARSRISRSANRPIWQTTFVHAVRALPCNF</sequence>
<dbReference type="SUPFAM" id="SSF48264">
    <property type="entry name" value="Cytochrome P450"/>
    <property type="match status" value="1"/>
</dbReference>
<protein>
    <recommendedName>
        <fullName evidence="5">Cytochrome P450</fullName>
    </recommendedName>
</protein>
<dbReference type="GO" id="GO:0016705">
    <property type="term" value="F:oxidoreductase activity, acting on paired donors, with incorporation or reduction of molecular oxygen"/>
    <property type="evidence" value="ECO:0007669"/>
    <property type="project" value="InterPro"/>
</dbReference>
<dbReference type="Proteomes" id="UP000466554">
    <property type="component" value="Chromosome"/>
</dbReference>
<reference evidence="3 4" key="1">
    <citation type="journal article" date="2019" name="Emerg. Microbes Infect.">
        <title>Comprehensive subspecies identification of 175 nontuberculous mycobacteria species based on 7547 genomic profiles.</title>
        <authorList>
            <person name="Matsumoto Y."/>
            <person name="Kinjo T."/>
            <person name="Motooka D."/>
            <person name="Nabeya D."/>
            <person name="Jung N."/>
            <person name="Uechi K."/>
            <person name="Horii T."/>
            <person name="Iida T."/>
            <person name="Fujita J."/>
            <person name="Nakamura S."/>
        </authorList>
    </citation>
    <scope>NUCLEOTIDE SEQUENCE [LARGE SCALE GENOMIC DNA]</scope>
    <source>
        <strain evidence="3 4">JCM 6367</strain>
    </source>
</reference>
<dbReference type="Pfam" id="PF00067">
    <property type="entry name" value="p450"/>
    <property type="match status" value="1"/>
</dbReference>
<dbReference type="InterPro" id="IPR036396">
    <property type="entry name" value="Cyt_P450_sf"/>
</dbReference>
<dbReference type="Gene3D" id="1.10.630.10">
    <property type="entry name" value="Cytochrome P450"/>
    <property type="match status" value="2"/>
</dbReference>
<evidence type="ECO:0000256" key="2">
    <source>
        <dbReference type="SAM" id="MobiDB-lite"/>
    </source>
</evidence>
<dbReference type="EMBL" id="AP022598">
    <property type="protein sequence ID" value="BBY73205.1"/>
    <property type="molecule type" value="Genomic_DNA"/>
</dbReference>
<feature type="region of interest" description="Disordered" evidence="2">
    <location>
        <begin position="141"/>
        <end position="161"/>
    </location>
</feature>
<dbReference type="GO" id="GO:0005506">
    <property type="term" value="F:iron ion binding"/>
    <property type="evidence" value="ECO:0007669"/>
    <property type="project" value="InterPro"/>
</dbReference>
<dbReference type="AlphaFoldDB" id="A0A7I7TXB8"/>
<dbReference type="PANTHER" id="PTHR46696:SF4">
    <property type="entry name" value="BIOTIN BIOSYNTHESIS CYTOCHROME P450"/>
    <property type="match status" value="1"/>
</dbReference>
<evidence type="ECO:0000256" key="1">
    <source>
        <dbReference type="ARBA" id="ARBA00010617"/>
    </source>
</evidence>
<name>A0A7I7TXB8_MYCPF</name>
<evidence type="ECO:0000313" key="4">
    <source>
        <dbReference type="Proteomes" id="UP000466554"/>
    </source>
</evidence>
<accession>A0A7I7TXB8</accession>
<comment type="similarity">
    <text evidence="1">Belongs to the cytochrome P450 family.</text>
</comment>
<dbReference type="PANTHER" id="PTHR46696">
    <property type="entry name" value="P450, PUTATIVE (EUROFUNG)-RELATED"/>
    <property type="match status" value="1"/>
</dbReference>
<dbReference type="GO" id="GO:0004497">
    <property type="term" value="F:monooxygenase activity"/>
    <property type="evidence" value="ECO:0007669"/>
    <property type="project" value="InterPro"/>
</dbReference>
<evidence type="ECO:0000313" key="3">
    <source>
        <dbReference type="EMBL" id="BBY73205.1"/>
    </source>
</evidence>
<gene>
    <name evidence="3" type="ORF">MPRF_01040</name>
</gene>
<dbReference type="GO" id="GO:0020037">
    <property type="term" value="F:heme binding"/>
    <property type="evidence" value="ECO:0007669"/>
    <property type="project" value="InterPro"/>
</dbReference>
<organism evidence="3 4">
    <name type="scientific">Mycolicibacterium parafortuitum</name>
    <name type="common">Mycobacterium parafortuitum</name>
    <dbReference type="NCBI Taxonomy" id="39692"/>
    <lineage>
        <taxon>Bacteria</taxon>
        <taxon>Bacillati</taxon>
        <taxon>Actinomycetota</taxon>
        <taxon>Actinomycetes</taxon>
        <taxon>Mycobacteriales</taxon>
        <taxon>Mycobacteriaceae</taxon>
        <taxon>Mycolicibacterium</taxon>
    </lineage>
</organism>
<dbReference type="InterPro" id="IPR001128">
    <property type="entry name" value="Cyt_P450"/>
</dbReference>
<proteinExistence type="inferred from homology"/>
<evidence type="ECO:0008006" key="5">
    <source>
        <dbReference type="Google" id="ProtNLM"/>
    </source>
</evidence>